<evidence type="ECO:0000256" key="2">
    <source>
        <dbReference type="SAM" id="SignalP"/>
    </source>
</evidence>
<dbReference type="KEGG" id="tps:THAPSDRAFT_24710"/>
<dbReference type="OMA" id="YYAGAMC"/>
<feature type="signal peptide" evidence="2">
    <location>
        <begin position="1"/>
        <end position="15"/>
    </location>
</feature>
<gene>
    <name evidence="3" type="ORF">THAPSDRAFT_24710</name>
</gene>
<keyword evidence="1" id="KW-0472">Membrane</keyword>
<dbReference type="EMBL" id="CM000648">
    <property type="protein sequence ID" value="EED89359.1"/>
    <property type="molecule type" value="Genomic_DNA"/>
</dbReference>
<keyword evidence="4" id="KW-1185">Reference proteome</keyword>
<accession>B8CBQ8</accession>
<feature type="chain" id="PRO_5013220516" evidence="2">
    <location>
        <begin position="16"/>
        <end position="426"/>
    </location>
</feature>
<dbReference type="InParanoid" id="B8CBQ8"/>
<keyword evidence="1" id="KW-0812">Transmembrane</keyword>
<evidence type="ECO:0000256" key="1">
    <source>
        <dbReference type="SAM" id="Phobius"/>
    </source>
</evidence>
<keyword evidence="1" id="KW-1133">Transmembrane helix</keyword>
<dbReference type="STRING" id="35128.B8CBQ8"/>
<protein>
    <submittedName>
        <fullName evidence="3">Uncharacterized protein</fullName>
    </submittedName>
</protein>
<dbReference type="PaxDb" id="35128-Thaps24710"/>
<evidence type="ECO:0000313" key="4">
    <source>
        <dbReference type="Proteomes" id="UP000001449"/>
    </source>
</evidence>
<dbReference type="eggNOG" id="ENOG502SJXT">
    <property type="taxonomic scope" value="Eukaryota"/>
</dbReference>
<name>B8CBQ8_THAPS</name>
<dbReference type="AlphaFoldDB" id="B8CBQ8"/>
<proteinExistence type="predicted"/>
<keyword evidence="2" id="KW-0732">Signal</keyword>
<reference evidence="3 4" key="1">
    <citation type="journal article" date="2004" name="Science">
        <title>The genome of the diatom Thalassiosira pseudonana: ecology, evolution, and metabolism.</title>
        <authorList>
            <person name="Armbrust E.V."/>
            <person name="Berges J.A."/>
            <person name="Bowler C."/>
            <person name="Green B.R."/>
            <person name="Martinez D."/>
            <person name="Putnam N.H."/>
            <person name="Zhou S."/>
            <person name="Allen A.E."/>
            <person name="Apt K.E."/>
            <person name="Bechner M."/>
            <person name="Brzezinski M.A."/>
            <person name="Chaal B.K."/>
            <person name="Chiovitti A."/>
            <person name="Davis A.K."/>
            <person name="Demarest M.S."/>
            <person name="Detter J.C."/>
            <person name="Glavina T."/>
            <person name="Goodstein D."/>
            <person name="Hadi M.Z."/>
            <person name="Hellsten U."/>
            <person name="Hildebrand M."/>
            <person name="Jenkins B.D."/>
            <person name="Jurka J."/>
            <person name="Kapitonov V.V."/>
            <person name="Kroger N."/>
            <person name="Lau W.W."/>
            <person name="Lane T.W."/>
            <person name="Larimer F.W."/>
            <person name="Lippmeier J.C."/>
            <person name="Lucas S."/>
            <person name="Medina M."/>
            <person name="Montsant A."/>
            <person name="Obornik M."/>
            <person name="Parker M.S."/>
            <person name="Palenik B."/>
            <person name="Pazour G.J."/>
            <person name="Richardson P.M."/>
            <person name="Rynearson T.A."/>
            <person name="Saito M.A."/>
            <person name="Schwartz D.C."/>
            <person name="Thamatrakoln K."/>
            <person name="Valentin K."/>
            <person name="Vardi A."/>
            <person name="Wilkerson F.P."/>
            <person name="Rokhsar D.S."/>
        </authorList>
    </citation>
    <scope>NUCLEOTIDE SEQUENCE [LARGE SCALE GENOMIC DNA]</scope>
    <source>
        <strain evidence="3 4">CCMP1335</strain>
    </source>
</reference>
<organism evidence="3 4">
    <name type="scientific">Thalassiosira pseudonana</name>
    <name type="common">Marine diatom</name>
    <name type="synonym">Cyclotella nana</name>
    <dbReference type="NCBI Taxonomy" id="35128"/>
    <lineage>
        <taxon>Eukaryota</taxon>
        <taxon>Sar</taxon>
        <taxon>Stramenopiles</taxon>
        <taxon>Ochrophyta</taxon>
        <taxon>Bacillariophyta</taxon>
        <taxon>Coscinodiscophyceae</taxon>
        <taxon>Thalassiosirophycidae</taxon>
        <taxon>Thalassiosirales</taxon>
        <taxon>Thalassiosiraceae</taxon>
        <taxon>Thalassiosira</taxon>
    </lineage>
</organism>
<sequence length="426" mass="46716">MKFVLPAILLATATANPFAPKQTRNTKKAAYAASLMRGATPLRRLEDAYDGQVDVDLSGYSVKFEKCQFVKQYEGGEGGNNNNKNGNGEQFLSTKRFVIFRLCPDSSCSSCNYNYGEYIVDMDTYLESTLQYKQEEQETYCQSCQQCVEMQANANNGDANDDQNNDNAWMCNNIDTSTCYDECQNIENMEANGYMDASELTGCVKMNYQDNYGNAYYAGAMCASSGTRIKIGVFSDEQCSQVVEDADIETYLAYGNNNDNNNGVTMKLSYHLLKQTFPESGCVSSCLKQNENQNNNNNNNGEQQAAEVNEICENLYEVAGKCESTHGFKTGYANYDNYENQIRNEELVCDFISSVSAGHYDQTGEIVVSGGRTTLGGGVATTGGQKFALTFFILGSVGLAGYAAMLHQQLTKGAKADLSRQGGAMA</sequence>
<dbReference type="RefSeq" id="XP_002293623.1">
    <property type="nucleotide sequence ID" value="XM_002293587.1"/>
</dbReference>
<dbReference type="HOGENOM" id="CLU_056661_0_0_1"/>
<dbReference type="GeneID" id="7450503"/>
<dbReference type="Proteomes" id="UP000001449">
    <property type="component" value="Chromosome 13"/>
</dbReference>
<reference evidence="3 4" key="2">
    <citation type="journal article" date="2008" name="Nature">
        <title>The Phaeodactylum genome reveals the evolutionary history of diatom genomes.</title>
        <authorList>
            <person name="Bowler C."/>
            <person name="Allen A.E."/>
            <person name="Badger J.H."/>
            <person name="Grimwood J."/>
            <person name="Jabbari K."/>
            <person name="Kuo A."/>
            <person name="Maheswari U."/>
            <person name="Martens C."/>
            <person name="Maumus F."/>
            <person name="Otillar R.P."/>
            <person name="Rayko E."/>
            <person name="Salamov A."/>
            <person name="Vandepoele K."/>
            <person name="Beszteri B."/>
            <person name="Gruber A."/>
            <person name="Heijde M."/>
            <person name="Katinka M."/>
            <person name="Mock T."/>
            <person name="Valentin K."/>
            <person name="Verret F."/>
            <person name="Berges J.A."/>
            <person name="Brownlee C."/>
            <person name="Cadoret J.P."/>
            <person name="Chiovitti A."/>
            <person name="Choi C.J."/>
            <person name="Coesel S."/>
            <person name="De Martino A."/>
            <person name="Detter J.C."/>
            <person name="Durkin C."/>
            <person name="Falciatore A."/>
            <person name="Fournet J."/>
            <person name="Haruta M."/>
            <person name="Huysman M.J."/>
            <person name="Jenkins B.D."/>
            <person name="Jiroutova K."/>
            <person name="Jorgensen R.E."/>
            <person name="Joubert Y."/>
            <person name="Kaplan A."/>
            <person name="Kroger N."/>
            <person name="Kroth P.G."/>
            <person name="La Roche J."/>
            <person name="Lindquist E."/>
            <person name="Lommer M."/>
            <person name="Martin-Jezequel V."/>
            <person name="Lopez P.J."/>
            <person name="Lucas S."/>
            <person name="Mangogna M."/>
            <person name="McGinnis K."/>
            <person name="Medlin L.K."/>
            <person name="Montsant A."/>
            <person name="Oudot-Le Secq M.P."/>
            <person name="Napoli C."/>
            <person name="Obornik M."/>
            <person name="Parker M.S."/>
            <person name="Petit J.L."/>
            <person name="Porcel B.M."/>
            <person name="Poulsen N."/>
            <person name="Robison M."/>
            <person name="Rychlewski L."/>
            <person name="Rynearson T.A."/>
            <person name="Schmutz J."/>
            <person name="Shapiro H."/>
            <person name="Siaut M."/>
            <person name="Stanley M."/>
            <person name="Sussman M.R."/>
            <person name="Taylor A.R."/>
            <person name="Vardi A."/>
            <person name="von Dassow P."/>
            <person name="Vyverman W."/>
            <person name="Willis A."/>
            <person name="Wyrwicz L.S."/>
            <person name="Rokhsar D.S."/>
            <person name="Weissenbach J."/>
            <person name="Armbrust E.V."/>
            <person name="Green B.R."/>
            <person name="Van de Peer Y."/>
            <person name="Grigoriev I.V."/>
        </authorList>
    </citation>
    <scope>NUCLEOTIDE SEQUENCE [LARGE SCALE GENOMIC DNA]</scope>
    <source>
        <strain evidence="3 4">CCMP1335</strain>
    </source>
</reference>
<evidence type="ECO:0000313" key="3">
    <source>
        <dbReference type="EMBL" id="EED89359.1"/>
    </source>
</evidence>
<feature type="transmembrane region" description="Helical" evidence="1">
    <location>
        <begin position="387"/>
        <end position="405"/>
    </location>
</feature>